<sequence>MQIAFLADYPHFVEPLARYHIDEWSRLLPWWHYDDALAELEDHASRKSIPTTLLALDNDRLLGSASLVEEDLPKAELPAVASLSPWLASVFVVPEARGRGIGRALVERAVMQAAALGIETLYLFTAGQETFYRQLRWSVWEQVLYHEREGTIMYRQLTIDD</sequence>
<feature type="domain" description="N-acetyltransferase" evidence="1">
    <location>
        <begin position="3"/>
        <end position="158"/>
    </location>
</feature>
<protein>
    <recommendedName>
        <fullName evidence="1">N-acetyltransferase domain-containing protein</fullName>
    </recommendedName>
</protein>
<evidence type="ECO:0000313" key="3">
    <source>
        <dbReference type="Proteomes" id="UP000019140"/>
    </source>
</evidence>
<evidence type="ECO:0000259" key="1">
    <source>
        <dbReference type="PROSITE" id="PS51186"/>
    </source>
</evidence>
<dbReference type="GO" id="GO:0008080">
    <property type="term" value="F:N-acetyltransferase activity"/>
    <property type="evidence" value="ECO:0007669"/>
    <property type="project" value="InterPro"/>
</dbReference>
<dbReference type="SUPFAM" id="SSF55729">
    <property type="entry name" value="Acyl-CoA N-acyltransferases (Nat)"/>
    <property type="match status" value="1"/>
</dbReference>
<reference evidence="2 3" key="1">
    <citation type="journal article" date="2014" name="Nature">
        <title>An environmental bacterial taxon with a large and distinct metabolic repertoire.</title>
        <authorList>
            <person name="Wilson M.C."/>
            <person name="Mori T."/>
            <person name="Ruckert C."/>
            <person name="Uria A.R."/>
            <person name="Helf M.J."/>
            <person name="Takada K."/>
            <person name="Gernert C."/>
            <person name="Steffens U.A."/>
            <person name="Heycke N."/>
            <person name="Schmitt S."/>
            <person name="Rinke C."/>
            <person name="Helfrich E.J."/>
            <person name="Brachmann A.O."/>
            <person name="Gurgui C."/>
            <person name="Wakimoto T."/>
            <person name="Kracht M."/>
            <person name="Crusemann M."/>
            <person name="Hentschel U."/>
            <person name="Abe I."/>
            <person name="Matsunaga S."/>
            <person name="Kalinowski J."/>
            <person name="Takeyama H."/>
            <person name="Piel J."/>
        </authorList>
    </citation>
    <scope>NUCLEOTIDE SEQUENCE [LARGE SCALE GENOMIC DNA]</scope>
    <source>
        <strain evidence="3">TSY2</strain>
    </source>
</reference>
<gene>
    <name evidence="2" type="ORF">ETSY2_00470</name>
</gene>
<name>W4MH63_9BACT</name>
<dbReference type="PANTHER" id="PTHR13538">
    <property type="entry name" value="N-ACETYLTRANSFERASE 6"/>
    <property type="match status" value="1"/>
</dbReference>
<comment type="caution">
    <text evidence="2">The sequence shown here is derived from an EMBL/GenBank/DDBJ whole genome shotgun (WGS) entry which is preliminary data.</text>
</comment>
<dbReference type="GO" id="GO:0005737">
    <property type="term" value="C:cytoplasm"/>
    <property type="evidence" value="ECO:0007669"/>
    <property type="project" value="TreeGrafter"/>
</dbReference>
<evidence type="ECO:0000313" key="2">
    <source>
        <dbReference type="EMBL" id="ETX09271.1"/>
    </source>
</evidence>
<dbReference type="EMBL" id="AZHX01000015">
    <property type="protein sequence ID" value="ETX09271.1"/>
    <property type="molecule type" value="Genomic_DNA"/>
</dbReference>
<dbReference type="CDD" id="cd04301">
    <property type="entry name" value="NAT_SF"/>
    <property type="match status" value="1"/>
</dbReference>
<accession>W4MH63</accession>
<dbReference type="AlphaFoldDB" id="W4MH63"/>
<dbReference type="GO" id="GO:1905502">
    <property type="term" value="F:acetyl-CoA binding"/>
    <property type="evidence" value="ECO:0007669"/>
    <property type="project" value="TreeGrafter"/>
</dbReference>
<dbReference type="PANTHER" id="PTHR13538:SF4">
    <property type="entry name" value="N-ALPHA-ACETYLTRANSFERASE 80"/>
    <property type="match status" value="1"/>
</dbReference>
<dbReference type="InterPro" id="IPR000182">
    <property type="entry name" value="GNAT_dom"/>
</dbReference>
<proteinExistence type="predicted"/>
<dbReference type="HOGENOM" id="CLU_117112_4_0_7"/>
<organism evidence="2 3">
    <name type="scientific">Candidatus Entotheonella gemina</name>
    <dbReference type="NCBI Taxonomy" id="1429439"/>
    <lineage>
        <taxon>Bacteria</taxon>
        <taxon>Pseudomonadati</taxon>
        <taxon>Nitrospinota/Tectimicrobiota group</taxon>
        <taxon>Candidatus Tectimicrobiota</taxon>
        <taxon>Candidatus Entotheonellia</taxon>
        <taxon>Candidatus Entotheonellales</taxon>
        <taxon>Candidatus Entotheonellaceae</taxon>
        <taxon>Candidatus Entotheonella</taxon>
    </lineage>
</organism>
<dbReference type="Gene3D" id="3.40.630.30">
    <property type="match status" value="1"/>
</dbReference>
<dbReference type="InterPro" id="IPR016181">
    <property type="entry name" value="Acyl_CoA_acyltransferase"/>
</dbReference>
<dbReference type="PROSITE" id="PS51186">
    <property type="entry name" value="GNAT"/>
    <property type="match status" value="1"/>
</dbReference>
<dbReference type="Pfam" id="PF00583">
    <property type="entry name" value="Acetyltransf_1"/>
    <property type="match status" value="1"/>
</dbReference>
<dbReference type="Proteomes" id="UP000019140">
    <property type="component" value="Unassembled WGS sequence"/>
</dbReference>
<dbReference type="InterPro" id="IPR039840">
    <property type="entry name" value="NAA80"/>
</dbReference>
<keyword evidence="3" id="KW-1185">Reference proteome</keyword>